<evidence type="ECO:0000313" key="1">
    <source>
        <dbReference type="EMBL" id="VAW58703.1"/>
    </source>
</evidence>
<accession>A0A3B0X2M7</accession>
<dbReference type="EMBL" id="UOFH01000028">
    <property type="protein sequence ID" value="VAW58703.1"/>
    <property type="molecule type" value="Genomic_DNA"/>
</dbReference>
<name>A0A3B0X2M7_9ZZZZ</name>
<gene>
    <name evidence="1" type="ORF">MNBD_GAMMA08-751</name>
</gene>
<protein>
    <submittedName>
        <fullName evidence="1">Uncharacterized protein</fullName>
    </submittedName>
</protein>
<dbReference type="AlphaFoldDB" id="A0A3B0X2M7"/>
<proteinExistence type="predicted"/>
<organism evidence="1">
    <name type="scientific">hydrothermal vent metagenome</name>
    <dbReference type="NCBI Taxonomy" id="652676"/>
    <lineage>
        <taxon>unclassified sequences</taxon>
        <taxon>metagenomes</taxon>
        <taxon>ecological metagenomes</taxon>
    </lineage>
</organism>
<sequence>MIKIIYLLLMAFLINVSASAKGIKSLVLFYDEIEQGVGVQNMRYIINENYLRIDDGKDNADFILFDVKQKIIFSINHEDQTILKIENNSWQRPQLSFEVDIKQQLMPGAPKVFNQAVYSYVVNANDMACTQVSFVKDKYLKDMQVLYLYQQVLSGQQVATLKNTPKDMHTPCFLIDQVYHAGEYYKLGLPIHISYSRGYEKFLKSFKEMELDKSLFIKPEKYEEYKAAF</sequence>
<reference evidence="1" key="1">
    <citation type="submission" date="2018-06" db="EMBL/GenBank/DDBJ databases">
        <authorList>
            <person name="Zhirakovskaya E."/>
        </authorList>
    </citation>
    <scope>NUCLEOTIDE SEQUENCE</scope>
</reference>